<gene>
    <name evidence="2" type="ORF">BDK92_5631</name>
</gene>
<proteinExistence type="predicted"/>
<name>A0A495JRV1_9ACTN</name>
<feature type="transmembrane region" description="Helical" evidence="1">
    <location>
        <begin position="9"/>
        <end position="31"/>
    </location>
</feature>
<accession>A0A495JRV1</accession>
<keyword evidence="1" id="KW-0812">Transmembrane</keyword>
<dbReference type="AlphaFoldDB" id="A0A495JRV1"/>
<protein>
    <recommendedName>
        <fullName evidence="4">Cytochrome c oxidase assembly protein subunit 15</fullName>
    </recommendedName>
</protein>
<evidence type="ECO:0008006" key="4">
    <source>
        <dbReference type="Google" id="ProtNLM"/>
    </source>
</evidence>
<feature type="transmembrane region" description="Helical" evidence="1">
    <location>
        <begin position="92"/>
        <end position="112"/>
    </location>
</feature>
<evidence type="ECO:0000256" key="1">
    <source>
        <dbReference type="SAM" id="Phobius"/>
    </source>
</evidence>
<sequence length="162" mass="16477">MMKAVYKVLAYAMAVEVVVQATAIAVAMFGLTKWIDGGGVLDKAEMESHGSSYPEVIGFAIHGINGQMLVPLIALLLLVSSFFAKVPGAVKWAGVVLALVVVQILLGVFGHAVTALGALHGLNALLLFSAAVVAARLARKVTTEPAASRAAGPAAADVAATA</sequence>
<keyword evidence="1" id="KW-1133">Transmembrane helix</keyword>
<evidence type="ECO:0000313" key="3">
    <source>
        <dbReference type="Proteomes" id="UP000277671"/>
    </source>
</evidence>
<evidence type="ECO:0000313" key="2">
    <source>
        <dbReference type="EMBL" id="RKR91238.1"/>
    </source>
</evidence>
<keyword evidence="1" id="KW-0472">Membrane</keyword>
<feature type="transmembrane region" description="Helical" evidence="1">
    <location>
        <begin position="118"/>
        <end position="138"/>
    </location>
</feature>
<organism evidence="2 3">
    <name type="scientific">Micromonospora pisi</name>
    <dbReference type="NCBI Taxonomy" id="589240"/>
    <lineage>
        <taxon>Bacteria</taxon>
        <taxon>Bacillati</taxon>
        <taxon>Actinomycetota</taxon>
        <taxon>Actinomycetes</taxon>
        <taxon>Micromonosporales</taxon>
        <taxon>Micromonosporaceae</taxon>
        <taxon>Micromonospora</taxon>
    </lineage>
</organism>
<dbReference type="Proteomes" id="UP000277671">
    <property type="component" value="Unassembled WGS sequence"/>
</dbReference>
<feature type="transmembrane region" description="Helical" evidence="1">
    <location>
        <begin position="56"/>
        <end position="80"/>
    </location>
</feature>
<dbReference type="EMBL" id="RBKT01000001">
    <property type="protein sequence ID" value="RKR91238.1"/>
    <property type="molecule type" value="Genomic_DNA"/>
</dbReference>
<comment type="caution">
    <text evidence="2">The sequence shown here is derived from an EMBL/GenBank/DDBJ whole genome shotgun (WGS) entry which is preliminary data.</text>
</comment>
<keyword evidence="3" id="KW-1185">Reference proteome</keyword>
<reference evidence="2 3" key="1">
    <citation type="submission" date="2018-10" db="EMBL/GenBank/DDBJ databases">
        <title>Sequencing the genomes of 1000 actinobacteria strains.</title>
        <authorList>
            <person name="Klenk H.-P."/>
        </authorList>
    </citation>
    <scope>NUCLEOTIDE SEQUENCE [LARGE SCALE GENOMIC DNA]</scope>
    <source>
        <strain evidence="2 3">DSM 45175</strain>
    </source>
</reference>